<evidence type="ECO:0000313" key="22">
    <source>
        <dbReference type="EMBL" id="VFU41830.1"/>
    </source>
</evidence>
<accession>A0A6N2LX07</accession>
<feature type="binding site" evidence="16">
    <location>
        <position position="485"/>
    </location>
    <ligand>
        <name>substrate</name>
    </ligand>
</feature>
<feature type="disulfide bond" evidence="19">
    <location>
        <begin position="443"/>
        <end position="644"/>
    </location>
</feature>
<keyword evidence="10" id="KW-0560">Oxidoreductase</keyword>
<feature type="domain" description="Plant heme peroxidase family profile" evidence="21">
    <location>
        <begin position="347"/>
        <end position="648"/>
    </location>
</feature>
<dbReference type="PRINTS" id="PR00461">
    <property type="entry name" value="PLPEROXIDASE"/>
</dbReference>
<keyword evidence="6" id="KW-0575">Peroxidase</keyword>
<dbReference type="PRINTS" id="PR00458">
    <property type="entry name" value="PEROXIDASE"/>
</dbReference>
<dbReference type="PROSITE" id="PS00435">
    <property type="entry name" value="PEROXIDASE_1"/>
    <property type="match status" value="3"/>
</dbReference>
<comment type="cofactor">
    <cofactor evidence="17">
        <name>heme b</name>
        <dbReference type="ChEBI" id="CHEBI:60344"/>
    </cofactor>
    <text evidence="17">Binds 1 heme b (iron(II)-protoporphyrin IX) group per subunit.</text>
</comment>
<evidence type="ECO:0000256" key="4">
    <source>
        <dbReference type="ARBA" id="ARBA00012313"/>
    </source>
</evidence>
<feature type="binding site" evidence="17">
    <location>
        <position position="410"/>
    </location>
    <ligand>
        <name>Ca(2+)</name>
        <dbReference type="ChEBI" id="CHEBI:29108"/>
        <label>1</label>
    </ligand>
</feature>
<evidence type="ECO:0000256" key="19">
    <source>
        <dbReference type="PIRSR" id="PIRSR600823-5"/>
    </source>
</evidence>
<evidence type="ECO:0000256" key="14">
    <source>
        <dbReference type="ARBA" id="ARBA00023324"/>
    </source>
</evidence>
<feature type="site" description="Transition state stabilizer" evidence="18">
    <location>
        <position position="384"/>
    </location>
</feature>
<feature type="binding site" evidence="17">
    <location>
        <position position="516"/>
    </location>
    <ligand>
        <name>Ca(2+)</name>
        <dbReference type="ChEBI" id="CHEBI:29108"/>
        <label>2</label>
    </ligand>
</feature>
<dbReference type="InterPro" id="IPR010255">
    <property type="entry name" value="Haem_peroxidase_sf"/>
</dbReference>
<keyword evidence="5" id="KW-0964">Secreted</keyword>
<dbReference type="CDD" id="cd00693">
    <property type="entry name" value="secretory_peroxidase"/>
    <property type="match status" value="3"/>
</dbReference>
<evidence type="ECO:0000256" key="12">
    <source>
        <dbReference type="ARBA" id="ARBA00023157"/>
    </source>
</evidence>
<evidence type="ECO:0000256" key="5">
    <source>
        <dbReference type="ARBA" id="ARBA00022525"/>
    </source>
</evidence>
<dbReference type="InterPro" id="IPR019793">
    <property type="entry name" value="Peroxidases_heam-ligand_BS"/>
</dbReference>
<comment type="similarity">
    <text evidence="3">Belongs to the peroxidase family. Ascorbate peroxidase subfamily.</text>
</comment>
<dbReference type="AlphaFoldDB" id="A0A6N2LX07"/>
<sequence length="964" mass="105384">MMSSKKLAQLCITFWVVVLFCPSVHSQLQVGFYRNSCRRAESIVRGAVRDALRQDRGMAAGLVRLHFHDCFVRGCEGSVLLDSTASNTAEKDSPANNPSLRGFEIIDDAKARLEAECRGVVSCADILAFAARDSFDLSGGVGYDVPAGRRDGRVSLASETFSNLPPPTFNVDQLTQRFSDKGFTQAEMVTLSGAHTIGRSHCSSFTDRLYNFDGTNSQDPSLDSTYAASLKRSCPRDSTDPNLEVPMDPRTPTISDVNYYRDILVNRGLFTSDQTLLTSPATASEVRSNSRSPLGWKRKFAAAMVKMGRIEVLTGSTGEIRANCRKLTQLCVTFWVVLLFCQGVQSHLEVGFYRNSCRRAESIVRGVVRSAIHRDSGAAAGLIRMHFHDCFVRGCEGSVLLDSTSSNKAEKDAPANYNSLRGFEIIDAAKARLEAECRGVVSCADILAFAARDSFDLSGGINYDVQAGRRDGRVSLASETYSNLPPPTFNVDQLTRRFSEKGFTQEEMVTLSGAHTIGTSHCKSFTYRLYNFSRTNSQDPSLDPKYAASLRKSCPKGSTDPNLEVPMEARTPTISDVNYYKDILAHRGLFSSDQALLTNPATAREVKSNAMSSTGWKKKFAAAMVKMGQIEVLTGKTGEIRANCRVNKIVGIINDEFQEADSTMCNLLGGAPVLPRRAETIVRGVVRRAIHRDRGAAAGLIRLHFHDCFVRGCEGSVLLDSTSSNKAEKDAPANYPSLRGFEIIDAAKTRLEAKCRGVVSCADILAFAARDSFDLSGGINYDVLAGRRDGRVSVANETDSNLPPPTFNVDDLTRRFSEKGFTQEEMVTLSGAHTIGNSHCNSFTDRLYNFNGTNSQDPSLDPKYAASLRKSCPKGSTDEVPMEARTPTISDVNYYKDILAHRGLFSSDQALLTNPATAREVKSNAMSSTGWKKKFAAAMVKMGQIEVLTGKTGEIRANCRVVKS</sequence>
<evidence type="ECO:0000256" key="3">
    <source>
        <dbReference type="ARBA" id="ARBA00006873"/>
    </source>
</evidence>
<evidence type="ECO:0000256" key="11">
    <source>
        <dbReference type="ARBA" id="ARBA00023004"/>
    </source>
</evidence>
<feature type="binding site" evidence="17">
    <location>
        <position position="389"/>
    </location>
    <ligand>
        <name>Ca(2+)</name>
        <dbReference type="ChEBI" id="CHEBI:29108"/>
        <label>1</label>
    </ligand>
</feature>
<evidence type="ECO:0000256" key="17">
    <source>
        <dbReference type="PIRSR" id="PIRSR600823-3"/>
    </source>
</evidence>
<dbReference type="InterPro" id="IPR033905">
    <property type="entry name" value="Secretory_peroxidase"/>
</dbReference>
<dbReference type="EMBL" id="CAADRP010001568">
    <property type="protein sequence ID" value="VFU41830.1"/>
    <property type="molecule type" value="Genomic_DNA"/>
</dbReference>
<evidence type="ECO:0000256" key="16">
    <source>
        <dbReference type="PIRSR" id="PIRSR600823-2"/>
    </source>
</evidence>
<comment type="function">
    <text evidence="2">Removal of H(2)O(2), oxidation of toxic reductants, biosynthesis and degradation of lignin, suberization, auxin catabolism, response to environmental stresses such as wounding, pathogen attack and oxidative stress. These functions might be dependent on each isozyme/isoform in each plant tissue.</text>
</comment>
<evidence type="ECO:0000256" key="2">
    <source>
        <dbReference type="ARBA" id="ARBA00002322"/>
    </source>
</evidence>
<dbReference type="GO" id="GO:0042744">
    <property type="term" value="P:hydrogen peroxide catabolic process"/>
    <property type="evidence" value="ECO:0007669"/>
    <property type="project" value="UniProtKB-KW"/>
</dbReference>
<feature type="disulfide bond" evidence="19">
    <location>
        <begin position="357"/>
        <end position="437"/>
    </location>
</feature>
<dbReference type="EC" id="1.11.1.7" evidence="4"/>
<dbReference type="GO" id="GO:0006979">
    <property type="term" value="P:response to oxidative stress"/>
    <property type="evidence" value="ECO:0007669"/>
    <property type="project" value="InterPro"/>
</dbReference>
<keyword evidence="8 17" id="KW-0479">Metal-binding</keyword>
<evidence type="ECO:0000256" key="13">
    <source>
        <dbReference type="ARBA" id="ARBA00023180"/>
    </source>
</evidence>
<keyword evidence="14" id="KW-0376">Hydrogen peroxide</keyword>
<dbReference type="Pfam" id="PF00141">
    <property type="entry name" value="peroxidase"/>
    <property type="match status" value="3"/>
</dbReference>
<name>A0A6N2LX07_SALVM</name>
<dbReference type="Gene3D" id="1.10.420.10">
    <property type="entry name" value="Peroxidase, domain 2"/>
    <property type="match status" value="3"/>
</dbReference>
<evidence type="ECO:0000256" key="20">
    <source>
        <dbReference type="SAM" id="SignalP"/>
    </source>
</evidence>
<dbReference type="PROSITE" id="PS00436">
    <property type="entry name" value="PEROXIDASE_2"/>
    <property type="match status" value="3"/>
</dbReference>
<reference evidence="22" key="1">
    <citation type="submission" date="2019-03" db="EMBL/GenBank/DDBJ databases">
        <authorList>
            <person name="Mank J."/>
            <person name="Almeida P."/>
        </authorList>
    </citation>
    <scope>NUCLEOTIDE SEQUENCE</scope>
    <source>
        <strain evidence="22">78183</strain>
    </source>
</reference>
<dbReference type="Gene3D" id="1.10.520.10">
    <property type="match status" value="3"/>
</dbReference>
<keyword evidence="20" id="KW-0732">Signal</keyword>
<feature type="chain" id="PRO_5026898923" description="peroxidase" evidence="20">
    <location>
        <begin position="27"/>
        <end position="964"/>
    </location>
</feature>
<evidence type="ECO:0000256" key="9">
    <source>
        <dbReference type="ARBA" id="ARBA00022837"/>
    </source>
</evidence>
<comment type="cofactor">
    <cofactor evidence="17">
        <name>Ca(2+)</name>
        <dbReference type="ChEBI" id="CHEBI:29108"/>
    </cofactor>
    <text evidence="17">Binds 2 calcium ions per subunit.</text>
</comment>
<evidence type="ECO:0000256" key="7">
    <source>
        <dbReference type="ARBA" id="ARBA00022617"/>
    </source>
</evidence>
<feature type="signal peptide" evidence="20">
    <location>
        <begin position="1"/>
        <end position="26"/>
    </location>
</feature>
<feature type="binding site" description="axial binding residue" evidence="17">
    <location>
        <position position="515"/>
    </location>
    <ligand>
        <name>heme b</name>
        <dbReference type="ChEBI" id="CHEBI:60344"/>
    </ligand>
    <ligandPart>
        <name>Fe</name>
        <dbReference type="ChEBI" id="CHEBI:18248"/>
    </ligandPart>
</feature>
<feature type="domain" description="Plant heme peroxidase family profile" evidence="21">
    <location>
        <begin position="27"/>
        <end position="328"/>
    </location>
</feature>
<evidence type="ECO:0000259" key="21">
    <source>
        <dbReference type="PROSITE" id="PS50873"/>
    </source>
</evidence>
<gene>
    <name evidence="22" type="ORF">SVIM_LOCUS247426</name>
</gene>
<keyword evidence="7" id="KW-0349">Heme</keyword>
<evidence type="ECO:0000256" key="15">
    <source>
        <dbReference type="PIRSR" id="PIRSR600823-1"/>
    </source>
</evidence>
<keyword evidence="9 17" id="KW-0106">Calcium</keyword>
<evidence type="ECO:0000256" key="10">
    <source>
        <dbReference type="ARBA" id="ARBA00023002"/>
    </source>
</evidence>
<feature type="domain" description="Plant heme peroxidase family profile" evidence="21">
    <location>
        <begin position="677"/>
        <end position="963"/>
    </location>
</feature>
<dbReference type="FunFam" id="1.10.420.10:FF:000006">
    <property type="entry name" value="Peroxidase"/>
    <property type="match status" value="3"/>
</dbReference>
<dbReference type="GO" id="GO:0020037">
    <property type="term" value="F:heme binding"/>
    <property type="evidence" value="ECO:0007669"/>
    <property type="project" value="InterPro"/>
</dbReference>
<dbReference type="InterPro" id="IPR002016">
    <property type="entry name" value="Haem_peroxidase"/>
</dbReference>
<dbReference type="GO" id="GO:0046872">
    <property type="term" value="F:metal ion binding"/>
    <property type="evidence" value="ECO:0007669"/>
    <property type="project" value="UniProtKB-KW"/>
</dbReference>
<comment type="catalytic activity">
    <reaction evidence="1">
        <text>2 a phenolic donor + H2O2 = 2 a phenolic radical donor + 2 H2O</text>
        <dbReference type="Rhea" id="RHEA:56136"/>
        <dbReference type="ChEBI" id="CHEBI:15377"/>
        <dbReference type="ChEBI" id="CHEBI:16240"/>
        <dbReference type="ChEBI" id="CHEBI:139520"/>
        <dbReference type="ChEBI" id="CHEBI:139521"/>
        <dbReference type="EC" id="1.11.1.7"/>
    </reaction>
</comment>
<evidence type="ECO:0000256" key="8">
    <source>
        <dbReference type="ARBA" id="ARBA00022723"/>
    </source>
</evidence>
<dbReference type="PROSITE" id="PS50873">
    <property type="entry name" value="PEROXIDASE_4"/>
    <property type="match status" value="3"/>
</dbReference>
<feature type="binding site" evidence="17">
    <location>
        <position position="576"/>
    </location>
    <ligand>
        <name>Ca(2+)</name>
        <dbReference type="ChEBI" id="CHEBI:29108"/>
        <label>2</label>
    </ligand>
</feature>
<dbReference type="SUPFAM" id="SSF48113">
    <property type="entry name" value="Heme-dependent peroxidases"/>
    <property type="match status" value="3"/>
</dbReference>
<protein>
    <recommendedName>
        <fullName evidence="4">peroxidase</fullName>
        <ecNumber evidence="4">1.11.1.7</ecNumber>
    </recommendedName>
</protein>
<dbReference type="InterPro" id="IPR019794">
    <property type="entry name" value="Peroxidases_AS"/>
</dbReference>
<evidence type="ECO:0000256" key="6">
    <source>
        <dbReference type="ARBA" id="ARBA00022559"/>
    </source>
</evidence>
<feature type="active site" description="Proton acceptor" evidence="15">
    <location>
        <position position="388"/>
    </location>
</feature>
<feature type="disulfide bond" evidence="19">
    <location>
        <begin position="522"/>
        <end position="554"/>
    </location>
</feature>
<dbReference type="PANTHER" id="PTHR31235">
    <property type="entry name" value="PEROXIDASE 25-RELATED"/>
    <property type="match status" value="1"/>
</dbReference>
<organism evidence="22">
    <name type="scientific">Salix viminalis</name>
    <name type="common">Common osier</name>
    <name type="synonym">Basket willow</name>
    <dbReference type="NCBI Taxonomy" id="40686"/>
    <lineage>
        <taxon>Eukaryota</taxon>
        <taxon>Viridiplantae</taxon>
        <taxon>Streptophyta</taxon>
        <taxon>Embryophyta</taxon>
        <taxon>Tracheophyta</taxon>
        <taxon>Spermatophyta</taxon>
        <taxon>Magnoliopsida</taxon>
        <taxon>eudicotyledons</taxon>
        <taxon>Gunneridae</taxon>
        <taxon>Pentapetalae</taxon>
        <taxon>rosids</taxon>
        <taxon>fabids</taxon>
        <taxon>Malpighiales</taxon>
        <taxon>Salicaceae</taxon>
        <taxon>Saliceae</taxon>
        <taxon>Salix</taxon>
    </lineage>
</organism>
<keyword evidence="11 17" id="KW-0408">Iron</keyword>
<evidence type="ECO:0000256" key="18">
    <source>
        <dbReference type="PIRSR" id="PIRSR600823-4"/>
    </source>
</evidence>
<feature type="binding site" evidence="17">
    <location>
        <position position="392"/>
    </location>
    <ligand>
        <name>Ca(2+)</name>
        <dbReference type="ChEBI" id="CHEBI:29108"/>
        <label>1</label>
    </ligand>
</feature>
<keyword evidence="13" id="KW-0325">Glycoprotein</keyword>
<feature type="disulfide bond" evidence="19">
    <location>
        <begin position="390"/>
        <end position="395"/>
    </location>
</feature>
<evidence type="ECO:0000256" key="1">
    <source>
        <dbReference type="ARBA" id="ARBA00000189"/>
    </source>
</evidence>
<keyword evidence="12 19" id="KW-1015">Disulfide bond</keyword>
<dbReference type="InterPro" id="IPR000823">
    <property type="entry name" value="Peroxidase_pln"/>
</dbReference>
<proteinExistence type="inferred from homology"/>
<dbReference type="FunFam" id="1.10.520.10:FF:000008">
    <property type="entry name" value="Peroxidase"/>
    <property type="match status" value="1"/>
</dbReference>
<feature type="binding site" evidence="17">
    <location>
        <position position="398"/>
    </location>
    <ligand>
        <name>Ca(2+)</name>
        <dbReference type="ChEBI" id="CHEBI:29108"/>
        <label>1</label>
    </ligand>
</feature>
<feature type="binding site" evidence="17">
    <location>
        <position position="394"/>
    </location>
    <ligand>
        <name>Ca(2+)</name>
        <dbReference type="ChEBI" id="CHEBI:29108"/>
        <label>1</label>
    </ligand>
</feature>
<feature type="binding site" evidence="17">
    <location>
        <position position="571"/>
    </location>
    <ligand>
        <name>Ca(2+)</name>
        <dbReference type="ChEBI" id="CHEBI:29108"/>
        <label>2</label>
    </ligand>
</feature>
<dbReference type="FunFam" id="1.10.520.10:FF:000001">
    <property type="entry name" value="Peroxidase"/>
    <property type="match status" value="2"/>
</dbReference>
<dbReference type="GO" id="GO:0140825">
    <property type="term" value="F:lactoperoxidase activity"/>
    <property type="evidence" value="ECO:0007669"/>
    <property type="project" value="UniProtKB-EC"/>
</dbReference>